<keyword evidence="7 10" id="KW-0472">Membrane</keyword>
<dbReference type="InterPro" id="IPR017452">
    <property type="entry name" value="GPCR_Rhodpsn_7TM"/>
</dbReference>
<keyword evidence="5 10" id="KW-1133">Transmembrane helix</keyword>
<evidence type="ECO:0000256" key="9">
    <source>
        <dbReference type="ARBA" id="ARBA00023224"/>
    </source>
</evidence>
<dbReference type="PRINTS" id="PR00237">
    <property type="entry name" value="GPCRRHODOPSN"/>
</dbReference>
<dbReference type="OrthoDB" id="6076970at2759"/>
<evidence type="ECO:0000256" key="8">
    <source>
        <dbReference type="ARBA" id="ARBA00023170"/>
    </source>
</evidence>
<dbReference type="PANTHER" id="PTHR24229">
    <property type="entry name" value="NEUROPEPTIDES RECEPTOR"/>
    <property type="match status" value="1"/>
</dbReference>
<evidence type="ECO:0000256" key="1">
    <source>
        <dbReference type="ARBA" id="ARBA00004651"/>
    </source>
</evidence>
<evidence type="ECO:0000256" key="10">
    <source>
        <dbReference type="SAM" id="Phobius"/>
    </source>
</evidence>
<protein>
    <submittedName>
        <fullName evidence="12">Somatostatin receptor type 1-like protein</fullName>
    </submittedName>
</protein>
<evidence type="ECO:0000256" key="6">
    <source>
        <dbReference type="ARBA" id="ARBA00023040"/>
    </source>
</evidence>
<keyword evidence="3" id="KW-1003">Cell membrane</keyword>
<proteinExistence type="inferred from homology"/>
<dbReference type="GO" id="GO:0042277">
    <property type="term" value="F:peptide binding"/>
    <property type="evidence" value="ECO:0007669"/>
    <property type="project" value="TreeGrafter"/>
</dbReference>
<evidence type="ECO:0000256" key="3">
    <source>
        <dbReference type="ARBA" id="ARBA00022475"/>
    </source>
</evidence>
<dbReference type="Pfam" id="PF00001">
    <property type="entry name" value="7tm_1"/>
    <property type="match status" value="1"/>
</dbReference>
<evidence type="ECO:0000256" key="5">
    <source>
        <dbReference type="ARBA" id="ARBA00022989"/>
    </source>
</evidence>
<name>A0A443SRN0_9ACAR</name>
<keyword evidence="6" id="KW-0297">G-protein coupled receptor</keyword>
<dbReference type="GO" id="GO:0004930">
    <property type="term" value="F:G protein-coupled receptor activity"/>
    <property type="evidence" value="ECO:0007669"/>
    <property type="project" value="UniProtKB-KW"/>
</dbReference>
<dbReference type="PROSITE" id="PS50262">
    <property type="entry name" value="G_PROTEIN_RECEP_F1_2"/>
    <property type="match status" value="1"/>
</dbReference>
<evidence type="ECO:0000256" key="2">
    <source>
        <dbReference type="ARBA" id="ARBA00010663"/>
    </source>
</evidence>
<sequence>MKETGGNKSCKVHWPDIDIINGNKLQFLYTFTFGFLIPFAMIMTFYFLILCKLRHLYSAKGRSRRRRVTFLVLTLITVYFICWIPYWIGHIIFAFFEEDKMTKPIVIFTLISAWLSFANSAINPALYAFTNKNFNDSFMKLITCGRKQEEPMSTLHTGGLSYYGSAKTEPSHSFVFQSTFDGINYPATREQ</sequence>
<feature type="transmembrane region" description="Helical" evidence="10">
    <location>
        <begin position="27"/>
        <end position="49"/>
    </location>
</feature>
<keyword evidence="8 12" id="KW-0675">Receptor</keyword>
<feature type="transmembrane region" description="Helical" evidence="10">
    <location>
        <begin position="105"/>
        <end position="129"/>
    </location>
</feature>
<gene>
    <name evidence="12" type="ORF">B4U80_01603</name>
</gene>
<dbReference type="InterPro" id="IPR000276">
    <property type="entry name" value="GPCR_Rhodpsn"/>
</dbReference>
<keyword evidence="9" id="KW-0807">Transducer</keyword>
<keyword evidence="13" id="KW-1185">Reference proteome</keyword>
<comment type="caution">
    <text evidence="12">The sequence shown here is derived from an EMBL/GenBank/DDBJ whole genome shotgun (WGS) entry which is preliminary data.</text>
</comment>
<dbReference type="PANTHER" id="PTHR24229:SF40">
    <property type="entry name" value="ALLATOSTATIN C RECEPTOR 1-RELATED"/>
    <property type="match status" value="1"/>
</dbReference>
<accession>A0A443SRN0</accession>
<dbReference type="AlphaFoldDB" id="A0A443SRN0"/>
<dbReference type="VEuPathDB" id="VectorBase:LDEU001866"/>
<comment type="subcellular location">
    <subcellularLocation>
        <location evidence="1">Cell membrane</location>
        <topology evidence="1">Multi-pass membrane protein</topology>
    </subcellularLocation>
</comment>
<evidence type="ECO:0000313" key="13">
    <source>
        <dbReference type="Proteomes" id="UP000288716"/>
    </source>
</evidence>
<evidence type="ECO:0000313" key="12">
    <source>
        <dbReference type="EMBL" id="RWS30173.1"/>
    </source>
</evidence>
<feature type="domain" description="G-protein coupled receptors family 1 profile" evidence="11">
    <location>
        <begin position="1"/>
        <end position="127"/>
    </location>
</feature>
<keyword evidence="4 10" id="KW-0812">Transmembrane</keyword>
<organism evidence="12 13">
    <name type="scientific">Leptotrombidium deliense</name>
    <dbReference type="NCBI Taxonomy" id="299467"/>
    <lineage>
        <taxon>Eukaryota</taxon>
        <taxon>Metazoa</taxon>
        <taxon>Ecdysozoa</taxon>
        <taxon>Arthropoda</taxon>
        <taxon>Chelicerata</taxon>
        <taxon>Arachnida</taxon>
        <taxon>Acari</taxon>
        <taxon>Acariformes</taxon>
        <taxon>Trombidiformes</taxon>
        <taxon>Prostigmata</taxon>
        <taxon>Anystina</taxon>
        <taxon>Parasitengona</taxon>
        <taxon>Trombiculoidea</taxon>
        <taxon>Trombiculidae</taxon>
        <taxon>Leptotrombidium</taxon>
    </lineage>
</organism>
<dbReference type="STRING" id="299467.A0A443SRN0"/>
<dbReference type="GO" id="GO:0005886">
    <property type="term" value="C:plasma membrane"/>
    <property type="evidence" value="ECO:0007669"/>
    <property type="project" value="UniProtKB-SubCell"/>
</dbReference>
<dbReference type="GO" id="GO:0043005">
    <property type="term" value="C:neuron projection"/>
    <property type="evidence" value="ECO:0007669"/>
    <property type="project" value="TreeGrafter"/>
</dbReference>
<evidence type="ECO:0000259" key="11">
    <source>
        <dbReference type="PROSITE" id="PS50262"/>
    </source>
</evidence>
<comment type="similarity">
    <text evidence="2">Belongs to the G-protein coupled receptor 1 family.</text>
</comment>
<evidence type="ECO:0000256" key="7">
    <source>
        <dbReference type="ARBA" id="ARBA00023136"/>
    </source>
</evidence>
<evidence type="ECO:0000256" key="4">
    <source>
        <dbReference type="ARBA" id="ARBA00022692"/>
    </source>
</evidence>
<feature type="transmembrane region" description="Helical" evidence="10">
    <location>
        <begin position="70"/>
        <end position="93"/>
    </location>
</feature>
<reference evidence="12 13" key="1">
    <citation type="journal article" date="2018" name="Gigascience">
        <title>Genomes of trombidid mites reveal novel predicted allergens and laterally-transferred genes associated with secondary metabolism.</title>
        <authorList>
            <person name="Dong X."/>
            <person name="Chaisiri K."/>
            <person name="Xia D."/>
            <person name="Armstrong S.D."/>
            <person name="Fang Y."/>
            <person name="Donnelly M.J."/>
            <person name="Kadowaki T."/>
            <person name="McGarry J.W."/>
            <person name="Darby A.C."/>
            <person name="Makepeace B.L."/>
        </authorList>
    </citation>
    <scope>NUCLEOTIDE SEQUENCE [LARGE SCALE GENOMIC DNA]</scope>
    <source>
        <strain evidence="12">UoL-UT</strain>
    </source>
</reference>
<dbReference type="EMBL" id="NCKV01000610">
    <property type="protein sequence ID" value="RWS30173.1"/>
    <property type="molecule type" value="Genomic_DNA"/>
</dbReference>
<dbReference type="Gene3D" id="1.20.1070.10">
    <property type="entry name" value="Rhodopsin 7-helix transmembrane proteins"/>
    <property type="match status" value="1"/>
</dbReference>
<dbReference type="Proteomes" id="UP000288716">
    <property type="component" value="Unassembled WGS sequence"/>
</dbReference>
<dbReference type="SUPFAM" id="SSF81321">
    <property type="entry name" value="Family A G protein-coupled receptor-like"/>
    <property type="match status" value="1"/>
</dbReference>